<proteinExistence type="predicted"/>
<keyword evidence="2" id="KW-0378">Hydrolase</keyword>
<dbReference type="EMBL" id="JBHUIO010000002">
    <property type="protein sequence ID" value="MFD2168853.1"/>
    <property type="molecule type" value="Genomic_DNA"/>
</dbReference>
<evidence type="ECO:0000313" key="2">
    <source>
        <dbReference type="EMBL" id="MFD2168853.1"/>
    </source>
</evidence>
<feature type="domain" description="Cell wall hydrolase SleB" evidence="1">
    <location>
        <begin position="26"/>
        <end position="146"/>
    </location>
</feature>
<evidence type="ECO:0000259" key="1">
    <source>
        <dbReference type="Pfam" id="PF07486"/>
    </source>
</evidence>
<reference evidence="3" key="1">
    <citation type="journal article" date="2019" name="Int. J. Syst. Evol. Microbiol.">
        <title>The Global Catalogue of Microorganisms (GCM) 10K type strain sequencing project: providing services to taxonomists for standard genome sequencing and annotation.</title>
        <authorList>
            <consortium name="The Broad Institute Genomics Platform"/>
            <consortium name="The Broad Institute Genome Sequencing Center for Infectious Disease"/>
            <person name="Wu L."/>
            <person name="Ma J."/>
        </authorList>
    </citation>
    <scope>NUCLEOTIDE SEQUENCE [LARGE SCALE GENOMIC DNA]</scope>
    <source>
        <strain evidence="3">CGMCC 1.13574</strain>
    </source>
</reference>
<evidence type="ECO:0000313" key="3">
    <source>
        <dbReference type="Proteomes" id="UP001597343"/>
    </source>
</evidence>
<dbReference type="InterPro" id="IPR042047">
    <property type="entry name" value="SleB_dom1"/>
</dbReference>
<dbReference type="RefSeq" id="WP_386043913.1">
    <property type="nucleotide sequence ID" value="NZ_JBHUIO010000002.1"/>
</dbReference>
<sequence>MPMRKVKATNQHIRLLAQLMQAEARGEGRRGQELVGSVLINRVVADCKPDFHNIRNIPHAVYGKFGPSRSPFEPVQNGEIYKMRPSSQDIRRARDLANGRVDSMARRSLWFFNPSPGQRYRAPCTPKMPRSPKTQFEYAYKNHCFYTGVPGYCQQFL</sequence>
<dbReference type="Pfam" id="PF07486">
    <property type="entry name" value="Hydrolase_2"/>
    <property type="match status" value="1"/>
</dbReference>
<dbReference type="GO" id="GO:0016787">
    <property type="term" value="F:hydrolase activity"/>
    <property type="evidence" value="ECO:0007669"/>
    <property type="project" value="UniProtKB-KW"/>
</dbReference>
<dbReference type="Proteomes" id="UP001597343">
    <property type="component" value="Unassembled WGS sequence"/>
</dbReference>
<comment type="caution">
    <text evidence="2">The sequence shown here is derived from an EMBL/GenBank/DDBJ whole genome shotgun (WGS) entry which is preliminary data.</text>
</comment>
<keyword evidence="3" id="KW-1185">Reference proteome</keyword>
<accession>A0ABW4ZTR3</accession>
<dbReference type="Gene3D" id="1.10.10.2520">
    <property type="entry name" value="Cell wall hydrolase SleB, domain 1"/>
    <property type="match status" value="1"/>
</dbReference>
<dbReference type="InterPro" id="IPR011105">
    <property type="entry name" value="Cell_wall_hydrolase_SleB"/>
</dbReference>
<gene>
    <name evidence="2" type="ORF">ACFSOY_02315</name>
</gene>
<organism evidence="2 3">
    <name type="scientific">Tumebacillus lipolyticus</name>
    <dbReference type="NCBI Taxonomy" id="1280370"/>
    <lineage>
        <taxon>Bacteria</taxon>
        <taxon>Bacillati</taxon>
        <taxon>Bacillota</taxon>
        <taxon>Bacilli</taxon>
        <taxon>Bacillales</taxon>
        <taxon>Alicyclobacillaceae</taxon>
        <taxon>Tumebacillus</taxon>
    </lineage>
</organism>
<protein>
    <submittedName>
        <fullName evidence="2">Cell wall hydrolase</fullName>
    </submittedName>
</protein>
<name>A0ABW4ZTR3_9BACL</name>